<accession>A0A4R4TIB3</accession>
<evidence type="ECO:0000313" key="2">
    <source>
        <dbReference type="Proteomes" id="UP000295345"/>
    </source>
</evidence>
<reference evidence="1 2" key="1">
    <citation type="submission" date="2019-03" db="EMBL/GenBank/DDBJ databases">
        <title>Draft genome sequences of novel Actinobacteria.</title>
        <authorList>
            <person name="Sahin N."/>
            <person name="Ay H."/>
            <person name="Saygin H."/>
        </authorList>
    </citation>
    <scope>NUCLEOTIDE SEQUENCE [LARGE SCALE GENOMIC DNA]</scope>
    <source>
        <strain evidence="1 2">DSM 41900</strain>
    </source>
</reference>
<dbReference type="OrthoDB" id="3532784at2"/>
<gene>
    <name evidence="1" type="ORF">E1283_06985</name>
</gene>
<organism evidence="1 2">
    <name type="scientific">Streptomyces hainanensis</name>
    <dbReference type="NCBI Taxonomy" id="402648"/>
    <lineage>
        <taxon>Bacteria</taxon>
        <taxon>Bacillati</taxon>
        <taxon>Actinomycetota</taxon>
        <taxon>Actinomycetes</taxon>
        <taxon>Kitasatosporales</taxon>
        <taxon>Streptomycetaceae</taxon>
        <taxon>Streptomyces</taxon>
    </lineage>
</organism>
<sequence length="151" mass="15764">MARLIVRTGADPDEPHVPVVMLVVDPEGSPGERAVARLGGHGYEGDGAFYLPRTDGWAERALGGGRLVVDVVVWPAVLPRIGVDAASFRRRSEVVPEAALVLRAVAEVDPAAYARAAPATAVFTAGPGRALDAGFPAADDWPLLLAPPPEE</sequence>
<protein>
    <submittedName>
        <fullName evidence="1">Uncharacterized protein</fullName>
    </submittedName>
</protein>
<keyword evidence="2" id="KW-1185">Reference proteome</keyword>
<dbReference type="RefSeq" id="WP_132817016.1">
    <property type="nucleotide sequence ID" value="NZ_SMKI01000051.1"/>
</dbReference>
<dbReference type="EMBL" id="SMKI01000051">
    <property type="protein sequence ID" value="TDC77548.1"/>
    <property type="molecule type" value="Genomic_DNA"/>
</dbReference>
<evidence type="ECO:0000313" key="1">
    <source>
        <dbReference type="EMBL" id="TDC77548.1"/>
    </source>
</evidence>
<dbReference type="Proteomes" id="UP000295345">
    <property type="component" value="Unassembled WGS sequence"/>
</dbReference>
<proteinExistence type="predicted"/>
<comment type="caution">
    <text evidence="1">The sequence shown here is derived from an EMBL/GenBank/DDBJ whole genome shotgun (WGS) entry which is preliminary data.</text>
</comment>
<dbReference type="AlphaFoldDB" id="A0A4R4TIB3"/>
<name>A0A4R4TIB3_9ACTN</name>